<evidence type="ECO:0008006" key="3">
    <source>
        <dbReference type="Google" id="ProtNLM"/>
    </source>
</evidence>
<accession>A0A165SBH9</accession>
<evidence type="ECO:0000313" key="2">
    <source>
        <dbReference type="Proteomes" id="UP000076715"/>
    </source>
</evidence>
<proteinExistence type="predicted"/>
<dbReference type="EMBL" id="LQRT01000060">
    <property type="protein sequence ID" value="KZS38010.1"/>
    <property type="molecule type" value="Genomic_DNA"/>
</dbReference>
<keyword evidence="2" id="KW-1185">Reference proteome</keyword>
<sequence>MVLGICYTLTFGQELPQLSPPTPEVAALGKYDDIPMSLSTGTPTISIPLTSISDGALSASVSVSYHASGIKVSEMASRVGLGWALQAGGIISRQVRGIADDHQEGFINTSNTMDYFRSLPFDSEERRQLFQNALDDIQDFESDMYHINVAGLSGKFFFDQNGDIVVHQKSDLKIVALRDGHLISGWEITTPMGIRYTFGVVPGTTQKVHEDKETRFESSAANFPTGYKSHTSGWYLTQISDYKGNQINFGYTAGTAQIKYFNVTGQSKNLFGFGNCGLGGGATDPISMSEDIYKPTYLSSITTRQGQILFEYNHNRTDVKNDKALTGVQLIDSNDTIIDSYVLDQGYFIATGFTRFSDKGDVDQRTHRLYLKSITQQKGTASNKVHRFSYNQTHELPERFSFSQDFWGYYNGADNDVLYPSIVYRPVASPIEVDGADRTISEAHAKALLLEKITYPTGGSTHFIFEPNTVYGNRDFFVGMKTVSTPITEASLEMRDNLGSPNKVTSSFTLSESKTVAVKVYAQRSCNMNAADCPKIKMYKSNGELVNAIFKTETNTDILLDLAADTYTIEMSYEIPSDNYITISLNTRELGTISEGELKAAYTGGLRVKELQFRDQDNSLLTTKRYEYHEFGNTTQSSGRSLNPPMFISRNVPVSVGCSQTILSSNAMFPLNGQSGSHVNYTNVTEYTQGIENGKTEYTYSYAPDGAISATNVFDGKGDLIVPALDYSHRRGQLLQQKVYRYEKASGNFSVVEDTKNSYTTYGDRRTKNIMMGKIGALNEGDSYDNISERYLMTGTSKTNYYPSGTVKTTTSYGYDPGEYVGRTLPLTTTTTDSNGEVIETKTYYPDDVTTATALGESLTTAEYAAISPLKSNGSQPRIGTAIQQETRINNVLVTKQRTNYKDWSGLILPQIVQAAKRNDALEDRIEYLNYDNKGNPLEVQQTNGSHSIYIWGYNELYPIAKIDHATYIGMPTAVTTLINQLKTASNSDTTAATEATLRDLMNQLRDHAYFKDSQLTSFTYNPLVGVTSVTDPRGYTMYYAYDTFNRLEYVKDDEGKLISENKYGYKN</sequence>
<dbReference type="AlphaFoldDB" id="A0A165SBH9"/>
<name>A0A165SBH9_9FLAO</name>
<dbReference type="Proteomes" id="UP000076715">
    <property type="component" value="Unassembled WGS sequence"/>
</dbReference>
<comment type="caution">
    <text evidence="1">The sequence shown here is derived from an EMBL/GenBank/DDBJ whole genome shotgun (WGS) entry which is preliminary data.</text>
</comment>
<evidence type="ECO:0000313" key="1">
    <source>
        <dbReference type="EMBL" id="KZS38010.1"/>
    </source>
</evidence>
<gene>
    <name evidence="1" type="ORF">AWE51_18365</name>
</gene>
<reference evidence="1 2" key="1">
    <citation type="submission" date="2016-01" db="EMBL/GenBank/DDBJ databases">
        <title>The draft genome sequence of Aquimarina sp. RZW4-3-2.</title>
        <authorList>
            <person name="Wang Y."/>
        </authorList>
    </citation>
    <scope>NUCLEOTIDE SEQUENCE [LARGE SCALE GENOMIC DNA]</scope>
    <source>
        <strain evidence="1 2">RZW4-3-2</strain>
    </source>
</reference>
<dbReference type="STRING" id="1642818.AWE51_18365"/>
<organism evidence="1 2">
    <name type="scientific">Aquimarina aggregata</name>
    <dbReference type="NCBI Taxonomy" id="1642818"/>
    <lineage>
        <taxon>Bacteria</taxon>
        <taxon>Pseudomonadati</taxon>
        <taxon>Bacteroidota</taxon>
        <taxon>Flavobacteriia</taxon>
        <taxon>Flavobacteriales</taxon>
        <taxon>Flavobacteriaceae</taxon>
        <taxon>Aquimarina</taxon>
    </lineage>
</organism>
<protein>
    <recommendedName>
        <fullName evidence="3">YD repeat-containing protein</fullName>
    </recommendedName>
</protein>